<feature type="coiled-coil region" evidence="12">
    <location>
        <begin position="977"/>
        <end position="1004"/>
    </location>
</feature>
<evidence type="ECO:0000256" key="13">
    <source>
        <dbReference type="SAM" id="MobiDB-lite"/>
    </source>
</evidence>
<dbReference type="FunFam" id="3.40.50.620:FF:000020">
    <property type="entry name" value="Valine--tRNA ligase, mitochondrial"/>
    <property type="match status" value="1"/>
</dbReference>
<keyword evidence="3 11" id="KW-0436">Ligase</keyword>
<dbReference type="FunFam" id="1.10.730.10:FF:000009">
    <property type="entry name" value="Valine--tRNA ligase, mitochondrial"/>
    <property type="match status" value="1"/>
</dbReference>
<dbReference type="Gene3D" id="1.10.287.380">
    <property type="entry name" value="Valyl-tRNA synthetase, C-terminal domain"/>
    <property type="match status" value="1"/>
</dbReference>
<dbReference type="PANTHER" id="PTHR11946:SF109">
    <property type="entry name" value="VALINE--TRNA LIGASE"/>
    <property type="match status" value="1"/>
</dbReference>
<dbReference type="GO" id="GO:0006438">
    <property type="term" value="P:valyl-tRNA aminoacylation"/>
    <property type="evidence" value="ECO:0007669"/>
    <property type="project" value="InterPro"/>
</dbReference>
<sequence>MSDEKPVITDNNSGDQPVVKTAKQLEKEAAKAAKLAKLQQKQAAQAAQQSAAPKEKAEKKAKVSKEIIYEGKTADGEKKDISGPMPEAYSPQYVEAAWYSWWEKEGFFKPEYFMKDGQLSSKGNFVMVIPPPNVTGSLHLGHALTNAIEDAITRWHRMKGRSALWVPGCDHAGIATQVVVEKKLWREEKLSRHDLGREKFIEKIWEWRKSKGGRIYHQLKKLGSSYDWDRVAFTMDPKLCKAVTEAFNQLHEKGLIYRNRRLVNWSCSLKSAISDIEVDKIEVPGRTFMRIPGYEDAIEFGVLVSFAYKIEDTNDEIVVATTRIETMLGDTAVAVHPNDKRYSHLHGKFVKHPFVNRRLPIVLDEFVDMNFGTGAVKITPAHDPNDYDVGKRYDLPFITIFSDDGFIIGDYGKFTGMKRFDARKAVLASLKELGLYKETVNNPMVVPICSRSKDVVEPLIKPQWYVKCDEMAAKATEAVKSGELKIIPENHTKTWYHWMDGIRDWCISRQLWWGHRIPAYFVRFNDVSKTPMDLQEEDFWIVARNLDEAIEKATKKFNVTKDSITLHQDEDVLDTWFSSGLFPFSVFGWPDNTQDMNLFYPTSLLETGHDILFFWVARMVFFGQTLLGKLPFKEVFLHPMVRDAHGRKMSKSLGNVIDPMDVINGISLEGLHLQLLDSNLDPKEIDKAKAGQKQDYPEGIPQCGTDAMRFALCSYMTQARDINLDILRVQGYRFFCNKLWNATKFALMYFKSGEKYDVIKKISSRESKADLWILSRLSQAISICDKSFVNYEFAQATQAAYSFWLYDLCDNYLECLKPIFASEDEERKSTARNVLYTCLDLGLRILSPFMPFITEELFQRLPRSNLEIPSISVASFPEIEQFNFLDESLEKDFEFVQKVAKEIRSARSDYNIPAKIKTEAFIVSSDEKLTEIVNNFKIEVQTLSYCSSCDVVSKPPTGCAILTVNAQCEVHLMLKGIIEVEKEIGKMEKKREQLQTSINKLKQKMSIEDYEKKVPFNVQQDNTENLKQSEIEVERIGAAMEALKLM</sequence>
<dbReference type="CDD" id="cd07962">
    <property type="entry name" value="Anticodon_Ia_Val"/>
    <property type="match status" value="1"/>
</dbReference>
<name>A0A1J1IZ54_9DIPT</name>
<dbReference type="Proteomes" id="UP000183832">
    <property type="component" value="Unassembled WGS sequence"/>
</dbReference>
<keyword evidence="4 11" id="KW-0547">Nucleotide-binding</keyword>
<dbReference type="FunFam" id="3.40.50.620:FF:000119">
    <property type="entry name" value="Putative valine--tRNA ligase-like"/>
    <property type="match status" value="1"/>
</dbReference>
<dbReference type="Gene3D" id="3.40.50.620">
    <property type="entry name" value="HUPs"/>
    <property type="match status" value="2"/>
</dbReference>
<evidence type="ECO:0000256" key="10">
    <source>
        <dbReference type="ARBA" id="ARBA00047552"/>
    </source>
</evidence>
<proteinExistence type="inferred from homology"/>
<dbReference type="InterPro" id="IPR037118">
    <property type="entry name" value="Val-tRNA_synth_C_sf"/>
</dbReference>
<dbReference type="SUPFAM" id="SSF47323">
    <property type="entry name" value="Anticodon-binding domain of a subclass of class I aminoacyl-tRNA synthetases"/>
    <property type="match status" value="1"/>
</dbReference>
<feature type="region of interest" description="Disordered" evidence="13">
    <location>
        <begin position="38"/>
        <end position="63"/>
    </location>
</feature>
<dbReference type="EMBL" id="CVRI01000060">
    <property type="protein sequence ID" value="CRL03873.1"/>
    <property type="molecule type" value="Genomic_DNA"/>
</dbReference>
<dbReference type="HAMAP" id="MF_02004">
    <property type="entry name" value="Val_tRNA_synth_type1"/>
    <property type="match status" value="1"/>
</dbReference>
<evidence type="ECO:0000259" key="15">
    <source>
        <dbReference type="Pfam" id="PF08264"/>
    </source>
</evidence>
<dbReference type="InterPro" id="IPR001412">
    <property type="entry name" value="aa-tRNA-synth_I_CS"/>
</dbReference>
<dbReference type="Gene3D" id="1.10.730.10">
    <property type="entry name" value="Isoleucyl-tRNA Synthetase, Domain 1"/>
    <property type="match status" value="1"/>
</dbReference>
<keyword evidence="7 11" id="KW-0030">Aminoacyl-tRNA synthetase</keyword>
<dbReference type="PROSITE" id="PS00178">
    <property type="entry name" value="AA_TRNA_LIGASE_I"/>
    <property type="match status" value="1"/>
</dbReference>
<dbReference type="InterPro" id="IPR009008">
    <property type="entry name" value="Val/Leu/Ile-tRNA-synth_edit"/>
</dbReference>
<evidence type="ECO:0000259" key="14">
    <source>
        <dbReference type="Pfam" id="PF00133"/>
    </source>
</evidence>
<dbReference type="GO" id="GO:0002161">
    <property type="term" value="F:aminoacyl-tRNA deacylase activity"/>
    <property type="evidence" value="ECO:0007669"/>
    <property type="project" value="InterPro"/>
</dbReference>
<comment type="catalytic activity">
    <reaction evidence="10">
        <text>tRNA(Val) + L-valine + ATP = L-valyl-tRNA(Val) + AMP + diphosphate</text>
        <dbReference type="Rhea" id="RHEA:10704"/>
        <dbReference type="Rhea" id="RHEA-COMP:9672"/>
        <dbReference type="Rhea" id="RHEA-COMP:9708"/>
        <dbReference type="ChEBI" id="CHEBI:30616"/>
        <dbReference type="ChEBI" id="CHEBI:33019"/>
        <dbReference type="ChEBI" id="CHEBI:57762"/>
        <dbReference type="ChEBI" id="CHEBI:78442"/>
        <dbReference type="ChEBI" id="CHEBI:78537"/>
        <dbReference type="ChEBI" id="CHEBI:456215"/>
        <dbReference type="EC" id="6.1.1.9"/>
    </reaction>
</comment>
<dbReference type="PANTHER" id="PTHR11946">
    <property type="entry name" value="VALYL-TRNA SYNTHETASES"/>
    <property type="match status" value="1"/>
</dbReference>
<dbReference type="SUPFAM" id="SSF50677">
    <property type="entry name" value="ValRS/IleRS/LeuRS editing domain"/>
    <property type="match status" value="1"/>
</dbReference>
<evidence type="ECO:0000313" key="16">
    <source>
        <dbReference type="EMBL" id="CRL03873.1"/>
    </source>
</evidence>
<dbReference type="NCBIfam" id="NF004349">
    <property type="entry name" value="PRK05729.1"/>
    <property type="match status" value="1"/>
</dbReference>
<dbReference type="InterPro" id="IPR002303">
    <property type="entry name" value="Valyl-tRNA_ligase"/>
</dbReference>
<feature type="compositionally biased region" description="Low complexity" evidence="13">
    <location>
        <begin position="38"/>
        <end position="52"/>
    </location>
</feature>
<dbReference type="GO" id="GO:0005829">
    <property type="term" value="C:cytosol"/>
    <property type="evidence" value="ECO:0007669"/>
    <property type="project" value="TreeGrafter"/>
</dbReference>
<evidence type="ECO:0000256" key="12">
    <source>
        <dbReference type="SAM" id="Coils"/>
    </source>
</evidence>
<protein>
    <recommendedName>
        <fullName evidence="8">Valine--tRNA ligase</fullName>
        <ecNumber evidence="2">6.1.1.9</ecNumber>
    </recommendedName>
    <alternativeName>
        <fullName evidence="9">Valyl-tRNA synthetase</fullName>
    </alternativeName>
</protein>
<evidence type="ECO:0000256" key="2">
    <source>
        <dbReference type="ARBA" id="ARBA00013169"/>
    </source>
</evidence>
<evidence type="ECO:0000256" key="7">
    <source>
        <dbReference type="ARBA" id="ARBA00023146"/>
    </source>
</evidence>
<dbReference type="OrthoDB" id="629407at2759"/>
<keyword evidence="6 11" id="KW-0648">Protein biosynthesis</keyword>
<dbReference type="FunFam" id="3.90.740.10:FF:000005">
    <property type="entry name" value="Valine--tRNA ligase, mitochondrial"/>
    <property type="match status" value="1"/>
</dbReference>
<dbReference type="InterPro" id="IPR009080">
    <property type="entry name" value="tRNAsynth_Ia_anticodon-bd"/>
</dbReference>
<dbReference type="CDD" id="cd00817">
    <property type="entry name" value="ValRS_core"/>
    <property type="match status" value="1"/>
</dbReference>
<evidence type="ECO:0000313" key="17">
    <source>
        <dbReference type="Proteomes" id="UP000183832"/>
    </source>
</evidence>
<accession>A0A1J1IZ54</accession>
<keyword evidence="17" id="KW-1185">Reference proteome</keyword>
<keyword evidence="5 11" id="KW-0067">ATP-binding</keyword>
<evidence type="ECO:0000256" key="5">
    <source>
        <dbReference type="ARBA" id="ARBA00022840"/>
    </source>
</evidence>
<dbReference type="Pfam" id="PF00133">
    <property type="entry name" value="tRNA-synt_1"/>
    <property type="match status" value="1"/>
</dbReference>
<dbReference type="AlphaFoldDB" id="A0A1J1IZ54"/>
<evidence type="ECO:0000256" key="8">
    <source>
        <dbReference type="ARBA" id="ARBA00024407"/>
    </source>
</evidence>
<dbReference type="STRING" id="568069.A0A1J1IZ54"/>
<feature type="domain" description="Methionyl/Valyl/Leucyl/Isoleucyl-tRNA synthetase anticodon-binding" evidence="15">
    <location>
        <begin position="770"/>
        <end position="920"/>
    </location>
</feature>
<gene>
    <name evidence="16" type="primary">putative Valine--tRNA ligase</name>
    <name evidence="16" type="ORF">CLUMA_CG016998</name>
</gene>
<dbReference type="Gene3D" id="3.90.740.10">
    <property type="entry name" value="Valyl/Leucyl/Isoleucyl-tRNA synthetase, editing domain"/>
    <property type="match status" value="2"/>
</dbReference>
<evidence type="ECO:0000256" key="9">
    <source>
        <dbReference type="ARBA" id="ARBA00029936"/>
    </source>
</evidence>
<dbReference type="GO" id="GO:0005524">
    <property type="term" value="F:ATP binding"/>
    <property type="evidence" value="ECO:0007669"/>
    <property type="project" value="UniProtKB-KW"/>
</dbReference>
<dbReference type="InterPro" id="IPR014729">
    <property type="entry name" value="Rossmann-like_a/b/a_fold"/>
</dbReference>
<feature type="domain" description="Aminoacyl-tRNA synthetase class Ia" evidence="14">
    <location>
        <begin position="98"/>
        <end position="725"/>
    </location>
</feature>
<organism evidence="16 17">
    <name type="scientific">Clunio marinus</name>
    <dbReference type="NCBI Taxonomy" id="568069"/>
    <lineage>
        <taxon>Eukaryota</taxon>
        <taxon>Metazoa</taxon>
        <taxon>Ecdysozoa</taxon>
        <taxon>Arthropoda</taxon>
        <taxon>Hexapoda</taxon>
        <taxon>Insecta</taxon>
        <taxon>Pterygota</taxon>
        <taxon>Neoptera</taxon>
        <taxon>Endopterygota</taxon>
        <taxon>Diptera</taxon>
        <taxon>Nematocera</taxon>
        <taxon>Chironomoidea</taxon>
        <taxon>Chironomidae</taxon>
        <taxon>Clunio</taxon>
    </lineage>
</organism>
<evidence type="ECO:0000256" key="1">
    <source>
        <dbReference type="ARBA" id="ARBA00005594"/>
    </source>
</evidence>
<evidence type="ECO:0000256" key="11">
    <source>
        <dbReference type="RuleBase" id="RU363035"/>
    </source>
</evidence>
<dbReference type="SUPFAM" id="SSF52374">
    <property type="entry name" value="Nucleotidylyl transferase"/>
    <property type="match status" value="1"/>
</dbReference>
<dbReference type="PRINTS" id="PR00986">
    <property type="entry name" value="TRNASYNTHVAL"/>
</dbReference>
<keyword evidence="12" id="KW-0175">Coiled coil</keyword>
<dbReference type="InterPro" id="IPR033705">
    <property type="entry name" value="Anticodon_Ia_Val"/>
</dbReference>
<feature type="compositionally biased region" description="Basic and acidic residues" evidence="13">
    <location>
        <begin position="53"/>
        <end position="63"/>
    </location>
</feature>
<evidence type="ECO:0000256" key="4">
    <source>
        <dbReference type="ARBA" id="ARBA00022741"/>
    </source>
</evidence>
<dbReference type="InterPro" id="IPR013155">
    <property type="entry name" value="M/V/L/I-tRNA-synth_anticd-bd"/>
</dbReference>
<evidence type="ECO:0000256" key="6">
    <source>
        <dbReference type="ARBA" id="ARBA00022917"/>
    </source>
</evidence>
<dbReference type="NCBIfam" id="TIGR00422">
    <property type="entry name" value="valS"/>
    <property type="match status" value="1"/>
</dbReference>
<evidence type="ECO:0000256" key="3">
    <source>
        <dbReference type="ARBA" id="ARBA00022598"/>
    </source>
</evidence>
<dbReference type="Pfam" id="PF08264">
    <property type="entry name" value="Anticodon_1"/>
    <property type="match status" value="1"/>
</dbReference>
<dbReference type="EC" id="6.1.1.9" evidence="2"/>
<dbReference type="InterPro" id="IPR002300">
    <property type="entry name" value="aa-tRNA-synth_Ia"/>
</dbReference>
<comment type="similarity">
    <text evidence="1 11">Belongs to the class-I aminoacyl-tRNA synthetase family.</text>
</comment>
<dbReference type="GO" id="GO:0004832">
    <property type="term" value="F:valine-tRNA ligase activity"/>
    <property type="evidence" value="ECO:0007669"/>
    <property type="project" value="UniProtKB-EC"/>
</dbReference>
<reference evidence="16 17" key="1">
    <citation type="submission" date="2015-04" db="EMBL/GenBank/DDBJ databases">
        <authorList>
            <person name="Syromyatnikov M.Y."/>
            <person name="Popov V.N."/>
        </authorList>
    </citation>
    <scope>NUCLEOTIDE SEQUENCE [LARGE SCALE GENOMIC DNA]</scope>
</reference>